<sequence length="283" mass="32091">MSNRVLVLGCNGMAGHVISIYLESRGHIVDKLARSQKVFADTILVDVSDFELLEKTIVEGRYDFVINAVGVLNADAEANHDKAVLMNSYLPNFLARVTKNLKTKIIHISTDCVFSGDKGSYTELDITDTNTFYGKSKALGELNDDKNLTIRTSIIGPDINENGIGLFNWFMKSRFSKELSGYSKAIWGGVTTIELAKSIEIAMRNELSGLHHLTNNQKINKYDLLSLFKKYFADDSLNILKNECYITDKSLKSNNHFFNVPSYKQMILEMREWIVNNQEIYNY</sequence>
<evidence type="ECO:0000256" key="1">
    <source>
        <dbReference type="ARBA" id="ARBA00004781"/>
    </source>
</evidence>
<comment type="similarity">
    <text evidence="2 6">Belongs to the dTDP-4-dehydrorhamnose reductase family.</text>
</comment>
<name>A0AAE7CQF4_9GAMM</name>
<organism evidence="8 9">
    <name type="scientific">Allofrancisella inopinata</name>
    <dbReference type="NCBI Taxonomy" id="1085647"/>
    <lineage>
        <taxon>Bacteria</taxon>
        <taxon>Pseudomonadati</taxon>
        <taxon>Pseudomonadota</taxon>
        <taxon>Gammaproteobacteria</taxon>
        <taxon>Thiotrichales</taxon>
        <taxon>Francisellaceae</taxon>
        <taxon>Allofrancisella</taxon>
    </lineage>
</organism>
<dbReference type="KEGG" id="aii:E4K63_02190"/>
<dbReference type="CDD" id="cd05254">
    <property type="entry name" value="dTDP_HR_like_SDR_e"/>
    <property type="match status" value="1"/>
</dbReference>
<comment type="cofactor">
    <cofactor evidence="6">
        <name>Mg(2+)</name>
        <dbReference type="ChEBI" id="CHEBI:18420"/>
    </cofactor>
    <text evidence="6">Binds 1 Mg(2+) ion per monomer.</text>
</comment>
<feature type="domain" description="RmlD-like substrate binding" evidence="7">
    <location>
        <begin position="4"/>
        <end position="224"/>
    </location>
</feature>
<reference evidence="8 9" key="1">
    <citation type="submission" date="2019-03" db="EMBL/GenBank/DDBJ databases">
        <title>Complete Genome Sequence of Allofrancisella inopinata Strain SYSU YG23 Isolated from Water-Cooling Systems in China.</title>
        <authorList>
            <person name="Ohrman C."/>
            <person name="Uneklint I."/>
            <person name="Sjodin A."/>
        </authorList>
    </citation>
    <scope>NUCLEOTIDE SEQUENCE [LARGE SCALE GENOMIC DNA]</scope>
    <source>
        <strain evidence="8 9">SYSU YG23</strain>
    </source>
</reference>
<evidence type="ECO:0000256" key="5">
    <source>
        <dbReference type="ARBA" id="ARBA00048200"/>
    </source>
</evidence>
<keyword evidence="6" id="KW-0521">NADP</keyword>
<dbReference type="PANTHER" id="PTHR10491:SF4">
    <property type="entry name" value="METHIONINE ADENOSYLTRANSFERASE 2 SUBUNIT BETA"/>
    <property type="match status" value="1"/>
</dbReference>
<dbReference type="Proteomes" id="UP000502004">
    <property type="component" value="Chromosome"/>
</dbReference>
<dbReference type="InterPro" id="IPR029903">
    <property type="entry name" value="RmlD-like-bd"/>
</dbReference>
<dbReference type="EC" id="1.1.1.133" evidence="3 6"/>
<evidence type="ECO:0000313" key="9">
    <source>
        <dbReference type="Proteomes" id="UP000502004"/>
    </source>
</evidence>
<dbReference type="RefSeq" id="WP_133941611.1">
    <property type="nucleotide sequence ID" value="NZ_CP038241.1"/>
</dbReference>
<dbReference type="InterPro" id="IPR036291">
    <property type="entry name" value="NAD(P)-bd_dom_sf"/>
</dbReference>
<keyword evidence="6" id="KW-0560">Oxidoreductase</keyword>
<dbReference type="GO" id="GO:0005829">
    <property type="term" value="C:cytosol"/>
    <property type="evidence" value="ECO:0007669"/>
    <property type="project" value="TreeGrafter"/>
</dbReference>
<dbReference type="GO" id="GO:0008831">
    <property type="term" value="F:dTDP-4-dehydrorhamnose reductase activity"/>
    <property type="evidence" value="ECO:0007669"/>
    <property type="project" value="UniProtKB-EC"/>
</dbReference>
<dbReference type="InterPro" id="IPR005913">
    <property type="entry name" value="dTDP_dehydrorham_reduct"/>
</dbReference>
<dbReference type="Gene3D" id="3.40.50.720">
    <property type="entry name" value="NAD(P)-binding Rossmann-like Domain"/>
    <property type="match status" value="1"/>
</dbReference>
<evidence type="ECO:0000313" key="8">
    <source>
        <dbReference type="EMBL" id="QIV95702.1"/>
    </source>
</evidence>
<evidence type="ECO:0000256" key="3">
    <source>
        <dbReference type="ARBA" id="ARBA00012929"/>
    </source>
</evidence>
<evidence type="ECO:0000256" key="4">
    <source>
        <dbReference type="ARBA" id="ARBA00017099"/>
    </source>
</evidence>
<evidence type="ECO:0000256" key="6">
    <source>
        <dbReference type="RuleBase" id="RU364082"/>
    </source>
</evidence>
<accession>A0AAE7CQF4</accession>
<dbReference type="Pfam" id="PF04321">
    <property type="entry name" value="RmlD_sub_bind"/>
    <property type="match status" value="1"/>
</dbReference>
<dbReference type="SUPFAM" id="SSF51735">
    <property type="entry name" value="NAD(P)-binding Rossmann-fold domains"/>
    <property type="match status" value="1"/>
</dbReference>
<protein>
    <recommendedName>
        <fullName evidence="4 6">dTDP-4-dehydrorhamnose reductase</fullName>
        <ecNumber evidence="3 6">1.1.1.133</ecNumber>
    </recommendedName>
</protein>
<gene>
    <name evidence="8" type="ORF">E4K63_02190</name>
</gene>
<evidence type="ECO:0000259" key="7">
    <source>
        <dbReference type="Pfam" id="PF04321"/>
    </source>
</evidence>
<dbReference type="PANTHER" id="PTHR10491">
    <property type="entry name" value="DTDP-4-DEHYDRORHAMNOSE REDUCTASE"/>
    <property type="match status" value="1"/>
</dbReference>
<comment type="catalytic activity">
    <reaction evidence="5 6">
        <text>dTDP-beta-L-rhamnose + NADP(+) = dTDP-4-dehydro-beta-L-rhamnose + NADPH + H(+)</text>
        <dbReference type="Rhea" id="RHEA:21796"/>
        <dbReference type="ChEBI" id="CHEBI:15378"/>
        <dbReference type="ChEBI" id="CHEBI:57510"/>
        <dbReference type="ChEBI" id="CHEBI:57783"/>
        <dbReference type="ChEBI" id="CHEBI:58349"/>
        <dbReference type="ChEBI" id="CHEBI:62830"/>
        <dbReference type="EC" id="1.1.1.133"/>
    </reaction>
</comment>
<proteinExistence type="inferred from homology"/>
<dbReference type="EMBL" id="CP038241">
    <property type="protein sequence ID" value="QIV95702.1"/>
    <property type="molecule type" value="Genomic_DNA"/>
</dbReference>
<keyword evidence="9" id="KW-1185">Reference proteome</keyword>
<dbReference type="GO" id="GO:0019305">
    <property type="term" value="P:dTDP-rhamnose biosynthetic process"/>
    <property type="evidence" value="ECO:0007669"/>
    <property type="project" value="TreeGrafter"/>
</dbReference>
<comment type="function">
    <text evidence="6">Catalyzes the reduction of dTDP-6-deoxy-L-lyxo-4-hexulose to yield dTDP-L-rhamnose.</text>
</comment>
<dbReference type="AlphaFoldDB" id="A0AAE7CQF4"/>
<dbReference type="Gene3D" id="3.90.25.10">
    <property type="entry name" value="UDP-galactose 4-epimerase, domain 1"/>
    <property type="match status" value="1"/>
</dbReference>
<evidence type="ECO:0000256" key="2">
    <source>
        <dbReference type="ARBA" id="ARBA00010944"/>
    </source>
</evidence>
<comment type="pathway">
    <text evidence="1 6">Carbohydrate biosynthesis; dTDP-L-rhamnose biosynthesis.</text>
</comment>